<keyword evidence="2" id="KW-0472">Membrane</keyword>
<accession>A0A1J4P5B2</accession>
<feature type="compositionally biased region" description="Basic and acidic residues" evidence="1">
    <location>
        <begin position="57"/>
        <end position="70"/>
    </location>
</feature>
<dbReference type="InterPro" id="IPR045513">
    <property type="entry name" value="DUF6479"/>
</dbReference>
<keyword evidence="4" id="KW-1185">Reference proteome</keyword>
<evidence type="ECO:0000313" key="4">
    <source>
        <dbReference type="Proteomes" id="UP000034196"/>
    </source>
</evidence>
<dbReference type="Proteomes" id="UP000034196">
    <property type="component" value="Unassembled WGS sequence"/>
</dbReference>
<reference evidence="3" key="1">
    <citation type="submission" date="2016-10" db="EMBL/GenBank/DDBJ databases">
        <title>Genome sequence of Streptomyces mangrovisoli MUSC 149.</title>
        <authorList>
            <person name="Lee L.-H."/>
            <person name="Ser H.-L."/>
        </authorList>
    </citation>
    <scope>NUCLEOTIDE SEQUENCE [LARGE SCALE GENOMIC DNA]</scope>
    <source>
        <strain evidence="3">MUSC 149</strain>
    </source>
</reference>
<gene>
    <name evidence="3" type="ORF">WN71_006435</name>
</gene>
<feature type="compositionally biased region" description="Polar residues" evidence="1">
    <location>
        <begin position="76"/>
        <end position="91"/>
    </location>
</feature>
<comment type="caution">
    <text evidence="3">The sequence shown here is derived from an EMBL/GenBank/DDBJ whole genome shotgun (WGS) entry which is preliminary data.</text>
</comment>
<dbReference type="EMBL" id="LAVA02000014">
    <property type="protein sequence ID" value="OIJ68669.1"/>
    <property type="molecule type" value="Genomic_DNA"/>
</dbReference>
<dbReference type="STRING" id="1428628.WN71_006435"/>
<feature type="compositionally biased region" description="Basic and acidic residues" evidence="1">
    <location>
        <begin position="33"/>
        <end position="48"/>
    </location>
</feature>
<dbReference type="OrthoDB" id="4330154at2"/>
<organism evidence="3 4">
    <name type="scientific">Streptomyces mangrovisoli</name>
    <dbReference type="NCBI Taxonomy" id="1428628"/>
    <lineage>
        <taxon>Bacteria</taxon>
        <taxon>Bacillati</taxon>
        <taxon>Actinomycetota</taxon>
        <taxon>Actinomycetes</taxon>
        <taxon>Kitasatosporales</taxon>
        <taxon>Streptomycetaceae</taxon>
        <taxon>Streptomyces</taxon>
    </lineage>
</organism>
<proteinExistence type="predicted"/>
<keyword evidence="2" id="KW-0812">Transmembrane</keyword>
<feature type="compositionally biased region" description="Gly residues" evidence="1">
    <location>
        <begin position="102"/>
        <end position="112"/>
    </location>
</feature>
<feature type="transmembrane region" description="Helical" evidence="2">
    <location>
        <begin position="12"/>
        <end position="31"/>
    </location>
</feature>
<evidence type="ECO:0008006" key="5">
    <source>
        <dbReference type="Google" id="ProtNLM"/>
    </source>
</evidence>
<evidence type="ECO:0000313" key="3">
    <source>
        <dbReference type="EMBL" id="OIJ68669.1"/>
    </source>
</evidence>
<evidence type="ECO:0000256" key="2">
    <source>
        <dbReference type="SAM" id="Phobius"/>
    </source>
</evidence>
<dbReference type="Pfam" id="PF20087">
    <property type="entry name" value="DUF6479"/>
    <property type="match status" value="1"/>
</dbReference>
<keyword evidence="2" id="KW-1133">Transmembrane helix</keyword>
<sequence>MQLAAASGLLSMGLFLVAVVLIALLAAGAWMTSRERDTQVRPTPEEQPKPPPGGPVRELRESREPDEVPHDGGSLTPYQLTNMQTKPGTSTDRPRWSKGSSGSFGGGGLGAH</sequence>
<evidence type="ECO:0000256" key="1">
    <source>
        <dbReference type="SAM" id="MobiDB-lite"/>
    </source>
</evidence>
<protein>
    <recommendedName>
        <fullName evidence="5">Secreted protein</fullName>
    </recommendedName>
</protein>
<name>A0A1J4P5B2_9ACTN</name>
<dbReference type="AlphaFoldDB" id="A0A1J4P5B2"/>
<feature type="region of interest" description="Disordered" evidence="1">
    <location>
        <begin position="32"/>
        <end position="112"/>
    </location>
</feature>